<comment type="caution">
    <text evidence="2">The sequence shown here is derived from an EMBL/GenBank/DDBJ whole genome shotgun (WGS) entry which is preliminary data.</text>
</comment>
<dbReference type="OrthoDB" id="5850318at2759"/>
<organism evidence="2 3">
    <name type="scientific">Caenorhabditis angaria</name>
    <dbReference type="NCBI Taxonomy" id="860376"/>
    <lineage>
        <taxon>Eukaryota</taxon>
        <taxon>Metazoa</taxon>
        <taxon>Ecdysozoa</taxon>
        <taxon>Nematoda</taxon>
        <taxon>Chromadorea</taxon>
        <taxon>Rhabditida</taxon>
        <taxon>Rhabditina</taxon>
        <taxon>Rhabditomorpha</taxon>
        <taxon>Rhabditoidea</taxon>
        <taxon>Rhabditidae</taxon>
        <taxon>Peloderinae</taxon>
        <taxon>Caenorhabditis</taxon>
    </lineage>
</organism>
<name>A0A9P1I7Y2_9PELO</name>
<evidence type="ECO:0000256" key="1">
    <source>
        <dbReference type="SAM" id="SignalP"/>
    </source>
</evidence>
<dbReference type="Proteomes" id="UP001152747">
    <property type="component" value="Unassembled WGS sequence"/>
</dbReference>
<protein>
    <submittedName>
        <fullName evidence="2">Uncharacterized protein</fullName>
    </submittedName>
</protein>
<feature type="signal peptide" evidence="1">
    <location>
        <begin position="1"/>
        <end position="19"/>
    </location>
</feature>
<reference evidence="2" key="1">
    <citation type="submission" date="2022-11" db="EMBL/GenBank/DDBJ databases">
        <authorList>
            <person name="Kikuchi T."/>
        </authorList>
    </citation>
    <scope>NUCLEOTIDE SEQUENCE</scope>
    <source>
        <strain evidence="2">PS1010</strain>
    </source>
</reference>
<evidence type="ECO:0000313" key="2">
    <source>
        <dbReference type="EMBL" id="CAI5440029.1"/>
    </source>
</evidence>
<dbReference type="AlphaFoldDB" id="A0A9P1I7Y2"/>
<proteinExistence type="predicted"/>
<keyword evidence="1" id="KW-0732">Signal</keyword>
<keyword evidence="3" id="KW-1185">Reference proteome</keyword>
<dbReference type="EMBL" id="CANHGI010000001">
    <property type="protein sequence ID" value="CAI5440029.1"/>
    <property type="molecule type" value="Genomic_DNA"/>
</dbReference>
<feature type="chain" id="PRO_5040502541" evidence="1">
    <location>
        <begin position="20"/>
        <end position="85"/>
    </location>
</feature>
<evidence type="ECO:0000313" key="3">
    <source>
        <dbReference type="Proteomes" id="UP001152747"/>
    </source>
</evidence>
<gene>
    <name evidence="2" type="ORF">CAMP_LOCUS2666</name>
</gene>
<accession>A0A9P1I7Y2</accession>
<sequence>MHRYVIALVLACMLAVVSAQQFDLPASEDAYLVESLDKRSPNAKWMRFGKRSPNAKWMRFGKRSPNAKWMRFGKRSAPEDEEYSI</sequence>